<dbReference type="Proteomes" id="UP000624709">
    <property type="component" value="Unassembled WGS sequence"/>
</dbReference>
<dbReference type="Gene3D" id="3.30.1310.10">
    <property type="entry name" value="Nucleoid-associated protein YbaB-like domain"/>
    <property type="match status" value="1"/>
</dbReference>
<dbReference type="EMBL" id="BOMS01000009">
    <property type="protein sequence ID" value="GIE64516.1"/>
    <property type="molecule type" value="Genomic_DNA"/>
</dbReference>
<dbReference type="InterPro" id="IPR036894">
    <property type="entry name" value="YbaB-like_sf"/>
</dbReference>
<proteinExistence type="predicted"/>
<comment type="caution">
    <text evidence="1">The sequence shown here is derived from an EMBL/GenBank/DDBJ whole genome shotgun (WGS) entry which is preliminary data.</text>
</comment>
<evidence type="ECO:0000313" key="2">
    <source>
        <dbReference type="Proteomes" id="UP000624709"/>
    </source>
</evidence>
<organism evidence="1 2">
    <name type="scientific">Actinoplanes palleronii</name>
    <dbReference type="NCBI Taxonomy" id="113570"/>
    <lineage>
        <taxon>Bacteria</taxon>
        <taxon>Bacillati</taxon>
        <taxon>Actinomycetota</taxon>
        <taxon>Actinomycetes</taxon>
        <taxon>Micromonosporales</taxon>
        <taxon>Micromonosporaceae</taxon>
        <taxon>Actinoplanes</taxon>
    </lineage>
</organism>
<dbReference type="SUPFAM" id="SSF82607">
    <property type="entry name" value="YbaB-like"/>
    <property type="match status" value="1"/>
</dbReference>
<dbReference type="RefSeq" id="WP_344572744.1">
    <property type="nucleotide sequence ID" value="NZ_BAAATY010000001.1"/>
</dbReference>
<gene>
    <name evidence="1" type="ORF">Apa02nite_006240</name>
</gene>
<protein>
    <recommendedName>
        <fullName evidence="3">YbaB/EbfC DNA-binding family protein</fullName>
    </recommendedName>
</protein>
<accession>A0ABQ4B1R0</accession>
<dbReference type="InterPro" id="IPR004401">
    <property type="entry name" value="YbaB/EbfC"/>
</dbReference>
<name>A0ABQ4B1R0_9ACTN</name>
<dbReference type="Pfam" id="PF02575">
    <property type="entry name" value="YbaB_DNA_bd"/>
    <property type="match status" value="1"/>
</dbReference>
<reference evidence="1 2" key="1">
    <citation type="submission" date="2021-01" db="EMBL/GenBank/DDBJ databases">
        <title>Whole genome shotgun sequence of Actinoplanes palleronii NBRC 14916.</title>
        <authorList>
            <person name="Komaki H."/>
            <person name="Tamura T."/>
        </authorList>
    </citation>
    <scope>NUCLEOTIDE SEQUENCE [LARGE SCALE GENOMIC DNA]</scope>
    <source>
        <strain evidence="1 2">NBRC 14916</strain>
    </source>
</reference>
<evidence type="ECO:0008006" key="3">
    <source>
        <dbReference type="Google" id="ProtNLM"/>
    </source>
</evidence>
<evidence type="ECO:0000313" key="1">
    <source>
        <dbReference type="EMBL" id="GIE64516.1"/>
    </source>
</evidence>
<sequence length="141" mass="15327">MSGWPGILDPDGAREHLAAWKGNIDRLAVDTQTMSDRLQELRVTVTDTNRMVEVTVDSSGSLVDLSLGERTQRVAPEVVARTIMATIREAKGQLAEKSKEIIADTLGTESVAAREIADRVEQQLTPPDPAVGDPGTSPHRW</sequence>
<keyword evidence="2" id="KW-1185">Reference proteome</keyword>